<evidence type="ECO:0000313" key="2">
    <source>
        <dbReference type="EMBL" id="CAD73051.1"/>
    </source>
</evidence>
<keyword evidence="1" id="KW-1133">Transmembrane helix</keyword>
<dbReference type="EMBL" id="BX294138">
    <property type="protein sequence ID" value="CAD73051.1"/>
    <property type="molecule type" value="Genomic_DNA"/>
</dbReference>
<accession>Q7UUM8</accession>
<dbReference type="EnsemblBacteria" id="CAD73051">
    <property type="protein sequence ID" value="CAD73051"/>
    <property type="gene ID" value="RB3197"/>
</dbReference>
<reference evidence="2 3" key="1">
    <citation type="journal article" date="2003" name="Proc. Natl. Acad. Sci. U.S.A.">
        <title>Complete genome sequence of the marine planctomycete Pirellula sp. strain 1.</title>
        <authorList>
            <person name="Gloeckner F.O."/>
            <person name="Kube M."/>
            <person name="Bauer M."/>
            <person name="Teeling H."/>
            <person name="Lombardot T."/>
            <person name="Ludwig W."/>
            <person name="Gade D."/>
            <person name="Beck A."/>
            <person name="Borzym K."/>
            <person name="Heitmann K."/>
            <person name="Rabus R."/>
            <person name="Schlesner H."/>
            <person name="Amann R."/>
            <person name="Reinhardt R."/>
        </authorList>
    </citation>
    <scope>NUCLEOTIDE SEQUENCE [LARGE SCALE GENOMIC DNA]</scope>
    <source>
        <strain evidence="3">DSM 10527 / NCIMB 13988 / SH1</strain>
    </source>
</reference>
<gene>
    <name evidence="2" type="ordered locus">RB3197</name>
</gene>
<keyword evidence="1" id="KW-0812">Transmembrane</keyword>
<dbReference type="InParanoid" id="Q7UUM8"/>
<evidence type="ECO:0000256" key="1">
    <source>
        <dbReference type="SAM" id="Phobius"/>
    </source>
</evidence>
<feature type="transmembrane region" description="Helical" evidence="1">
    <location>
        <begin position="21"/>
        <end position="48"/>
    </location>
</feature>
<keyword evidence="1" id="KW-0472">Membrane</keyword>
<evidence type="ECO:0000313" key="3">
    <source>
        <dbReference type="Proteomes" id="UP000001025"/>
    </source>
</evidence>
<dbReference type="PATRIC" id="fig|243090.15.peg.1474"/>
<sequence length="106" mass="12242">MGLITWRRPPRRCHLRVSERLAYVTFYPIIPADLLSFANATIGSHLWLEQPKRTNGRRNNVARFTKYDGVERCRKQNVELYDIGRTSYGLLALLLSYQVGESSLSV</sequence>
<dbReference type="KEGG" id="rba:RB3197"/>
<dbReference type="HOGENOM" id="CLU_2221122_0_0_0"/>
<keyword evidence="3" id="KW-1185">Reference proteome</keyword>
<dbReference type="AlphaFoldDB" id="Q7UUM8"/>
<protein>
    <submittedName>
        <fullName evidence="2">Uncharacterized protein</fullName>
    </submittedName>
</protein>
<proteinExistence type="predicted"/>
<name>Q7UUM8_RHOBA</name>
<dbReference type="Proteomes" id="UP000001025">
    <property type="component" value="Chromosome"/>
</dbReference>
<dbReference type="STRING" id="243090.RB3197"/>
<organism evidence="2 3">
    <name type="scientific">Rhodopirellula baltica (strain DSM 10527 / NCIMB 13988 / SH1)</name>
    <dbReference type="NCBI Taxonomy" id="243090"/>
    <lineage>
        <taxon>Bacteria</taxon>
        <taxon>Pseudomonadati</taxon>
        <taxon>Planctomycetota</taxon>
        <taxon>Planctomycetia</taxon>
        <taxon>Pirellulales</taxon>
        <taxon>Pirellulaceae</taxon>
        <taxon>Rhodopirellula</taxon>
    </lineage>
</organism>